<organism evidence="9 10">
    <name type="scientific">Xylanibacter ruminicola</name>
    <name type="common">Prevotella ruminicola</name>
    <dbReference type="NCBI Taxonomy" id="839"/>
    <lineage>
        <taxon>Bacteria</taxon>
        <taxon>Pseudomonadati</taxon>
        <taxon>Bacteroidota</taxon>
        <taxon>Bacteroidia</taxon>
        <taxon>Bacteroidales</taxon>
        <taxon>Prevotellaceae</taxon>
        <taxon>Xylanibacter</taxon>
    </lineage>
</organism>
<protein>
    <recommendedName>
        <fullName evidence="2">histidine kinase</fullName>
        <ecNumber evidence="2">2.7.13.3</ecNumber>
    </recommendedName>
</protein>
<evidence type="ECO:0000313" key="10">
    <source>
        <dbReference type="Proteomes" id="UP000763088"/>
    </source>
</evidence>
<comment type="caution">
    <text evidence="9">The sequence shown here is derived from an EMBL/GenBank/DDBJ whole genome shotgun (WGS) entry which is preliminary data.</text>
</comment>
<dbReference type="Proteomes" id="UP000763088">
    <property type="component" value="Unassembled WGS sequence"/>
</dbReference>
<feature type="transmembrane region" description="Helical" evidence="7">
    <location>
        <begin position="823"/>
        <end position="843"/>
    </location>
</feature>
<dbReference type="Gene3D" id="3.30.565.10">
    <property type="entry name" value="Histidine kinase-like ATPase, C-terminal domain"/>
    <property type="match status" value="1"/>
</dbReference>
<keyword evidence="3" id="KW-0808">Transferase</keyword>
<dbReference type="SMART" id="SM00387">
    <property type="entry name" value="HATPase_c"/>
    <property type="match status" value="1"/>
</dbReference>
<evidence type="ECO:0000256" key="5">
    <source>
        <dbReference type="ARBA" id="ARBA00023012"/>
    </source>
</evidence>
<dbReference type="GO" id="GO:0000160">
    <property type="term" value="P:phosphorelay signal transduction system"/>
    <property type="evidence" value="ECO:0007669"/>
    <property type="project" value="UniProtKB-KW"/>
</dbReference>
<feature type="coiled-coil region" evidence="6">
    <location>
        <begin position="70"/>
        <end position="97"/>
    </location>
</feature>
<dbReference type="PANTHER" id="PTHR43711">
    <property type="entry name" value="TWO-COMPONENT HISTIDINE KINASE"/>
    <property type="match status" value="1"/>
</dbReference>
<reference evidence="9" key="1">
    <citation type="submission" date="2019-04" db="EMBL/GenBank/DDBJ databases">
        <title>Evolution of Biomass-Degrading Anaerobic Consortia Revealed by Metagenomics.</title>
        <authorList>
            <person name="Peng X."/>
        </authorList>
    </citation>
    <scope>NUCLEOTIDE SEQUENCE</scope>
    <source>
        <strain evidence="9">SIG141</strain>
    </source>
</reference>
<feature type="domain" description="Histidine kinase" evidence="8">
    <location>
        <begin position="486"/>
        <end position="665"/>
    </location>
</feature>
<sequence length="1059" mass="122436">MRIWLFILSTILLSACSHSDRQAVDKLNGKSYAYHYRDIDSTESFALKAYELAVDYDAGRAEALNNLAFVNIVRMRYDDAEKQLNKAVETTDNQIQQLISYVQQMRLCQRRSRNREFHEYREMANRTLSRIKEEREQLNERDLKQLLYAETEYAIVNSTYYYYVGLEQQSIKALSAIDENEVQKDSAQYLNYLYNIGAGGIITKGTQQEINQLEFDKLMRCFLMARKGGYSFFAGQALEALSEHLMDSESRQQLMMDNLPAMKFINPVGVDEEILPGFLAENALEIFERYGDVYQISGAYRTLASCFRQIGDYESALFNLEQALNDSIINQAPDLVASIREQLSVAYAAIDNKQLSDENRNIYLDLQETTRQDRQLEARAYQYEKQQGQLNMMLIAVILAIVLLLFSLWLFNHLNKKQSKTQEPDNLYEQKSEQLAAKLLQVEKNERKNLEQRAKVSLICNITPFIDRMIHEVSRLDDVNREDRIQYISELLNKINEYNEVLTYWIQLQQGELSLHIESFQLQPLFDVLSKGRKSFQMKGVELNVEPTDAVVKADKVLTLFMLNTLADNARKFTDNGGRVDVKARVEADYVEIEVEDTGKGMTNEQLEHLFDHKIEGGHGFGLLNCKGIIEKYRKISQIFSVCHIGASSTLGKGSKLFFRLPKGIVRAIVLLFTLCSSLSAVQAQPDKIDALGMASIYSDSAYFCNINSEYEKTLEFADLCRYYLNKHYLEQEPNGKYLMRQLGNLSLMPPEIKWFHDSLKTNYHIILDIRNESAVAALALHKWQLYSYNNKIYTQLFKEMSADDTLGEYCATMQQSQTNQTIAIILLVLLLIAIVPAYYLLYYRHRLYERFMQEQQRRTDLELLDDDLRRAELDDSNLHVSNAVLDNCLSALKHETMYYPSRIQQLLDGGDMESLGEVATYYRELYGVLSEQALKQTERTRLHLKHLHHDILGDETLVRYLFDILRKIAGEKLKPEYTKRDDGYVEVRVPMPALKISDKEAAELFTPSKDHLPYLLCRQIVRDLGEATNRRGCGIYATIQDETTFMIITLPSVWKISK</sequence>
<keyword evidence="7" id="KW-0472">Membrane</keyword>
<dbReference type="Pfam" id="PF02518">
    <property type="entry name" value="HATPase_c"/>
    <property type="match status" value="1"/>
</dbReference>
<dbReference type="InterPro" id="IPR033406">
    <property type="entry name" value="DUF5113"/>
</dbReference>
<dbReference type="GO" id="GO:0004673">
    <property type="term" value="F:protein histidine kinase activity"/>
    <property type="evidence" value="ECO:0007669"/>
    <property type="project" value="UniProtKB-EC"/>
</dbReference>
<feature type="transmembrane region" description="Helical" evidence="7">
    <location>
        <begin position="392"/>
        <end position="411"/>
    </location>
</feature>
<dbReference type="PANTHER" id="PTHR43711:SF31">
    <property type="entry name" value="HISTIDINE KINASE"/>
    <property type="match status" value="1"/>
</dbReference>
<evidence type="ECO:0000256" key="7">
    <source>
        <dbReference type="SAM" id="Phobius"/>
    </source>
</evidence>
<comment type="catalytic activity">
    <reaction evidence="1">
        <text>ATP + protein L-histidine = ADP + protein N-phospho-L-histidine.</text>
        <dbReference type="EC" id="2.7.13.3"/>
    </reaction>
</comment>
<keyword evidence="4" id="KW-0418">Kinase</keyword>
<accession>A0A928GGC5</accession>
<name>A0A928GGC5_XYLRU</name>
<dbReference type="InterPro" id="IPR036890">
    <property type="entry name" value="HATPase_C_sf"/>
</dbReference>
<evidence type="ECO:0000313" key="9">
    <source>
        <dbReference type="EMBL" id="MBE6265877.1"/>
    </source>
</evidence>
<proteinExistence type="predicted"/>
<keyword evidence="7" id="KW-1133">Transmembrane helix</keyword>
<dbReference type="PROSITE" id="PS51257">
    <property type="entry name" value="PROKAR_LIPOPROTEIN"/>
    <property type="match status" value="1"/>
</dbReference>
<evidence type="ECO:0000256" key="3">
    <source>
        <dbReference type="ARBA" id="ARBA00022679"/>
    </source>
</evidence>
<feature type="coiled-coil region" evidence="6">
    <location>
        <begin position="352"/>
        <end position="386"/>
    </location>
</feature>
<evidence type="ECO:0000256" key="6">
    <source>
        <dbReference type="SAM" id="Coils"/>
    </source>
</evidence>
<dbReference type="PROSITE" id="PS50109">
    <property type="entry name" value="HIS_KIN"/>
    <property type="match status" value="1"/>
</dbReference>
<keyword evidence="7" id="KW-0812">Transmembrane</keyword>
<dbReference type="InterPro" id="IPR050736">
    <property type="entry name" value="Sensor_HK_Regulatory"/>
</dbReference>
<dbReference type="AlphaFoldDB" id="A0A928GGC5"/>
<evidence type="ECO:0000256" key="1">
    <source>
        <dbReference type="ARBA" id="ARBA00000085"/>
    </source>
</evidence>
<dbReference type="EMBL" id="SUYD01000005">
    <property type="protein sequence ID" value="MBE6265877.1"/>
    <property type="molecule type" value="Genomic_DNA"/>
</dbReference>
<keyword evidence="6" id="KW-0175">Coiled coil</keyword>
<dbReference type="Pfam" id="PF17140">
    <property type="entry name" value="DUF5113"/>
    <property type="match status" value="2"/>
</dbReference>
<dbReference type="EC" id="2.7.13.3" evidence="2"/>
<dbReference type="SUPFAM" id="SSF48452">
    <property type="entry name" value="TPR-like"/>
    <property type="match status" value="1"/>
</dbReference>
<dbReference type="InterPro" id="IPR005467">
    <property type="entry name" value="His_kinase_dom"/>
</dbReference>
<dbReference type="Pfam" id="PF17139">
    <property type="entry name" value="DUF5112"/>
    <property type="match status" value="1"/>
</dbReference>
<dbReference type="SUPFAM" id="SSF55874">
    <property type="entry name" value="ATPase domain of HSP90 chaperone/DNA topoisomerase II/histidine kinase"/>
    <property type="match status" value="1"/>
</dbReference>
<dbReference type="Gene3D" id="1.25.40.10">
    <property type="entry name" value="Tetratricopeptide repeat domain"/>
    <property type="match status" value="1"/>
</dbReference>
<evidence type="ECO:0000259" key="8">
    <source>
        <dbReference type="PROSITE" id="PS50109"/>
    </source>
</evidence>
<dbReference type="InterPro" id="IPR011990">
    <property type="entry name" value="TPR-like_helical_dom_sf"/>
</dbReference>
<gene>
    <name evidence="9" type="ORF">E7102_05305</name>
</gene>
<evidence type="ECO:0000256" key="4">
    <source>
        <dbReference type="ARBA" id="ARBA00022777"/>
    </source>
</evidence>
<dbReference type="InterPro" id="IPR033405">
    <property type="entry name" value="DUF5112"/>
</dbReference>
<keyword evidence="5" id="KW-0902">Two-component regulatory system</keyword>
<evidence type="ECO:0000256" key="2">
    <source>
        <dbReference type="ARBA" id="ARBA00012438"/>
    </source>
</evidence>
<dbReference type="InterPro" id="IPR003594">
    <property type="entry name" value="HATPase_dom"/>
</dbReference>